<dbReference type="AlphaFoldDB" id="A0A9X0QK75"/>
<organism evidence="1 2">
    <name type="scientific">Tunturiibacter gelidiferens</name>
    <dbReference type="NCBI Taxonomy" id="3069689"/>
    <lineage>
        <taxon>Bacteria</taxon>
        <taxon>Pseudomonadati</taxon>
        <taxon>Acidobacteriota</taxon>
        <taxon>Terriglobia</taxon>
        <taxon>Terriglobales</taxon>
        <taxon>Acidobacteriaceae</taxon>
        <taxon>Tunturiibacter</taxon>
    </lineage>
</organism>
<reference evidence="1 2" key="1">
    <citation type="submission" date="2020-08" db="EMBL/GenBank/DDBJ databases">
        <title>Genomic Encyclopedia of Type Strains, Phase IV (KMG-V): Genome sequencing to study the core and pangenomes of soil and plant-associated prokaryotes.</title>
        <authorList>
            <person name="Whitman W."/>
        </authorList>
    </citation>
    <scope>NUCLEOTIDE SEQUENCE [LARGE SCALE GENOMIC DNA]</scope>
    <source>
        <strain evidence="1 2">X5P2</strain>
    </source>
</reference>
<proteinExistence type="predicted"/>
<dbReference type="Proteomes" id="UP000535182">
    <property type="component" value="Unassembled WGS sequence"/>
</dbReference>
<protein>
    <submittedName>
        <fullName evidence="1">Uncharacterized protein</fullName>
    </submittedName>
</protein>
<evidence type="ECO:0000313" key="1">
    <source>
        <dbReference type="EMBL" id="MBB5331849.1"/>
    </source>
</evidence>
<name>A0A9X0QK75_9BACT</name>
<dbReference type="RefSeq" id="WP_183981616.1">
    <property type="nucleotide sequence ID" value="NZ_JACHEB010000018.1"/>
</dbReference>
<dbReference type="EMBL" id="JACHEB010000018">
    <property type="protein sequence ID" value="MBB5331849.1"/>
    <property type="molecule type" value="Genomic_DNA"/>
</dbReference>
<evidence type="ECO:0000313" key="2">
    <source>
        <dbReference type="Proteomes" id="UP000535182"/>
    </source>
</evidence>
<comment type="caution">
    <text evidence="1">The sequence shown here is derived from an EMBL/GenBank/DDBJ whole genome shotgun (WGS) entry which is preliminary data.</text>
</comment>
<accession>A0A9X0QK75</accession>
<sequence>MANTLKTCQAAWEGQIILSCRKCQKKLKGRHALLALAKLKKTIKRRNKEHSGDVFAVIGVSCMDGVTVCDPRNASQLSILRSVEDIDRLFDRV</sequence>
<gene>
    <name evidence="1" type="ORF">HDF14_005498</name>
</gene>
<keyword evidence="2" id="KW-1185">Reference proteome</keyword>